<gene>
    <name evidence="1" type="ORF">CTOB1V02_LOCUS14129</name>
</gene>
<evidence type="ECO:0000313" key="1">
    <source>
        <dbReference type="EMBL" id="CAD7236314.1"/>
    </source>
</evidence>
<sequence>MDSTKTQVSILTRETDPRAQRIYLSLQMAILTRPRRRCCPCLPRALPLPLIQASFPQNPKTKDRLRFQD</sequence>
<dbReference type="AlphaFoldDB" id="A0A7R8WSE3"/>
<reference evidence="1" key="1">
    <citation type="submission" date="2020-11" db="EMBL/GenBank/DDBJ databases">
        <authorList>
            <person name="Tran Van P."/>
        </authorList>
    </citation>
    <scope>NUCLEOTIDE SEQUENCE</scope>
</reference>
<protein>
    <submittedName>
        <fullName evidence="1">Uncharacterized protein</fullName>
    </submittedName>
</protein>
<dbReference type="EMBL" id="OB678114">
    <property type="protein sequence ID" value="CAD7236314.1"/>
    <property type="molecule type" value="Genomic_DNA"/>
</dbReference>
<name>A0A7R8WSE3_9CRUS</name>
<accession>A0A7R8WSE3</accession>
<organism evidence="1">
    <name type="scientific">Cyprideis torosa</name>
    <dbReference type="NCBI Taxonomy" id="163714"/>
    <lineage>
        <taxon>Eukaryota</taxon>
        <taxon>Metazoa</taxon>
        <taxon>Ecdysozoa</taxon>
        <taxon>Arthropoda</taxon>
        <taxon>Crustacea</taxon>
        <taxon>Oligostraca</taxon>
        <taxon>Ostracoda</taxon>
        <taxon>Podocopa</taxon>
        <taxon>Podocopida</taxon>
        <taxon>Cytherocopina</taxon>
        <taxon>Cytheroidea</taxon>
        <taxon>Cytherideidae</taxon>
        <taxon>Cyprideis</taxon>
    </lineage>
</organism>
<proteinExistence type="predicted"/>